<proteinExistence type="predicted"/>
<dbReference type="InterPro" id="IPR043128">
    <property type="entry name" value="Rev_trsase/Diguanyl_cyclase"/>
</dbReference>
<evidence type="ECO:0000313" key="2">
    <source>
        <dbReference type="Proteomes" id="UP001454036"/>
    </source>
</evidence>
<reference evidence="1 2" key="1">
    <citation type="submission" date="2024-01" db="EMBL/GenBank/DDBJ databases">
        <title>The complete chloroplast genome sequence of Lithospermum erythrorhizon: insights into the phylogenetic relationship among Boraginaceae species and the maternal lineages of purple gromwells.</title>
        <authorList>
            <person name="Okada T."/>
            <person name="Watanabe K."/>
        </authorList>
    </citation>
    <scope>NUCLEOTIDE SEQUENCE [LARGE SCALE GENOMIC DNA]</scope>
</reference>
<accession>A0AAV3PTF9</accession>
<dbReference type="PANTHER" id="PTHR48475:SF2">
    <property type="entry name" value="RIBONUCLEASE H"/>
    <property type="match status" value="1"/>
</dbReference>
<name>A0AAV3PTF9_LITER</name>
<gene>
    <name evidence="1" type="ORF">LIER_37859</name>
</gene>
<dbReference type="InterPro" id="IPR043502">
    <property type="entry name" value="DNA/RNA_pol_sf"/>
</dbReference>
<dbReference type="Proteomes" id="UP001454036">
    <property type="component" value="Unassembled WGS sequence"/>
</dbReference>
<keyword evidence="2" id="KW-1185">Reference proteome</keyword>
<comment type="caution">
    <text evidence="1">The sequence shown here is derived from an EMBL/GenBank/DDBJ whole genome shotgun (WGS) entry which is preliminary data.</text>
</comment>
<sequence length="171" mass="19417">MRFPSEYKDIQKLTGCLAVLSRFISKSGERNLPFFKNLIRASSSKFYWDDQCSKPFEELKEYLDSSKLLSQPEQGELLQLYLAVSSRAIYFESHPIQVVTDQQLKKVITSPQLSGRLTTWTTELSEFDITYVPRTSIKAQALADFVIECTAPTPHMINGSGNGELGREKPE</sequence>
<dbReference type="AlphaFoldDB" id="A0AAV3PTF9"/>
<protein>
    <submittedName>
        <fullName evidence="1">Uncharacterized protein</fullName>
    </submittedName>
</protein>
<organism evidence="1 2">
    <name type="scientific">Lithospermum erythrorhizon</name>
    <name type="common">Purple gromwell</name>
    <name type="synonym">Lithospermum officinale var. erythrorhizon</name>
    <dbReference type="NCBI Taxonomy" id="34254"/>
    <lineage>
        <taxon>Eukaryota</taxon>
        <taxon>Viridiplantae</taxon>
        <taxon>Streptophyta</taxon>
        <taxon>Embryophyta</taxon>
        <taxon>Tracheophyta</taxon>
        <taxon>Spermatophyta</taxon>
        <taxon>Magnoliopsida</taxon>
        <taxon>eudicotyledons</taxon>
        <taxon>Gunneridae</taxon>
        <taxon>Pentapetalae</taxon>
        <taxon>asterids</taxon>
        <taxon>lamiids</taxon>
        <taxon>Boraginales</taxon>
        <taxon>Boraginaceae</taxon>
        <taxon>Boraginoideae</taxon>
        <taxon>Lithospermeae</taxon>
        <taxon>Lithospermum</taxon>
    </lineage>
</organism>
<dbReference type="PANTHER" id="PTHR48475">
    <property type="entry name" value="RIBONUCLEASE H"/>
    <property type="match status" value="1"/>
</dbReference>
<evidence type="ECO:0000313" key="1">
    <source>
        <dbReference type="EMBL" id="GAA0154348.1"/>
    </source>
</evidence>
<dbReference type="EMBL" id="BAABME010018589">
    <property type="protein sequence ID" value="GAA0154348.1"/>
    <property type="molecule type" value="Genomic_DNA"/>
</dbReference>
<dbReference type="SUPFAM" id="SSF56672">
    <property type="entry name" value="DNA/RNA polymerases"/>
    <property type="match status" value="1"/>
</dbReference>
<dbReference type="Gene3D" id="3.30.70.270">
    <property type="match status" value="1"/>
</dbReference>